<feature type="region of interest" description="Disordered" evidence="1">
    <location>
        <begin position="201"/>
        <end position="231"/>
    </location>
</feature>
<gene>
    <name evidence="3" type="ORF">ADH66_08285</name>
    <name evidence="4" type="ORF">I5Q82_18320</name>
</gene>
<dbReference type="InterPro" id="IPR014867">
    <property type="entry name" value="Spore_coat_CotH_CotH2/3/7"/>
</dbReference>
<feature type="compositionally biased region" description="Basic and acidic residues" evidence="1">
    <location>
        <begin position="525"/>
        <end position="541"/>
    </location>
</feature>
<feature type="compositionally biased region" description="Basic and acidic residues" evidence="1">
    <location>
        <begin position="214"/>
        <end position="224"/>
    </location>
</feature>
<dbReference type="Pfam" id="PF08757">
    <property type="entry name" value="CotH"/>
    <property type="match status" value="1"/>
</dbReference>
<feature type="compositionally biased region" description="Low complexity" evidence="1">
    <location>
        <begin position="551"/>
        <end position="563"/>
    </location>
</feature>
<name>A0A1Z2XQH2_9FIRM</name>
<dbReference type="KEGG" id="amur:ADH66_08285"/>
<sequence>MSTHRYIDRVCCVILVLTLMLTVVFVSASGAGSESAPRAMGYEDRLFDTSTVHTLDLVMDDWDSFISTCKNEEYSPCSVVIDGESFGNVGLRAKGNTSLTQVESYGNNRYSFKLEFDHYESGQTYHGLDKLSLNNIIQDNTYMKDYITYRMMGEFGAVSPLCSYVYIRVNGEDWGLYLAVEGVEEAFMQRNYGGDYGELYKPDSQSSGGAGDMEDGKGFMEKPGMDGPELPEGDRMLDMPEGGMEAGGAPGMGNFGGGEPRGDFGGFNGFGSSDVSLIYTDDEYSSYENIFNNAKTDITDEDRDRLVAALKRLNSFEDIDSTVDVESVIRYFVVHNFVCNFDSYTGSMIHNYYLYEDAGQLSMIPWDYNLACGGFMGQEDATALINYPIDTPVSGGTVDSRPMLAWIFSSEEYTQLYHQYFAEFISGYFDSGAFSAELERVQALISPYVEKDPTSFCSYEEFLEGVSVLKDFCLLRAESVSGQLDGSIPAASAGQAENADALIDGSDVDISAMGSMNNGGFGGMGRDRQQNQQDPMDKAETGDNANSSQQPPSEGGAAPAGGPLETVRTRESNSTNTQNEEGLITVLVCAAVLATAIAGMLLYKKKA</sequence>
<evidence type="ECO:0000313" key="3">
    <source>
        <dbReference type="EMBL" id="ASB40659.1"/>
    </source>
</evidence>
<keyword evidence="2" id="KW-0812">Transmembrane</keyword>
<dbReference type="RefSeq" id="WP_066533600.1">
    <property type="nucleotide sequence ID" value="NZ_CP021422.1"/>
</dbReference>
<keyword evidence="2" id="KW-1133">Transmembrane helix</keyword>
<keyword evidence="2" id="KW-0472">Membrane</keyword>
<keyword evidence="3" id="KW-0167">Capsid protein</keyword>
<keyword evidence="4" id="KW-0808">Transferase</keyword>
<proteinExistence type="predicted"/>
<feature type="region of interest" description="Disordered" evidence="1">
    <location>
        <begin position="514"/>
        <end position="577"/>
    </location>
</feature>
<protein>
    <submittedName>
        <fullName evidence="4">CotH kinase family protein</fullName>
    </submittedName>
    <submittedName>
        <fullName evidence="3">Spore coat protein CotH</fullName>
    </submittedName>
</protein>
<feature type="transmembrane region" description="Helical" evidence="2">
    <location>
        <begin position="582"/>
        <end position="603"/>
    </location>
</feature>
<keyword evidence="5" id="KW-1185">Reference proteome</keyword>
<dbReference type="Proteomes" id="UP000596035">
    <property type="component" value="Chromosome"/>
</dbReference>
<evidence type="ECO:0000313" key="4">
    <source>
        <dbReference type="EMBL" id="QQR29935.1"/>
    </source>
</evidence>
<dbReference type="Proteomes" id="UP000196710">
    <property type="component" value="Chromosome"/>
</dbReference>
<evidence type="ECO:0000256" key="1">
    <source>
        <dbReference type="SAM" id="MobiDB-lite"/>
    </source>
</evidence>
<dbReference type="EMBL" id="CP021422">
    <property type="protein sequence ID" value="ASB40659.1"/>
    <property type="molecule type" value="Genomic_DNA"/>
</dbReference>
<reference evidence="4 6" key="3">
    <citation type="submission" date="2020-11" db="EMBL/GenBank/DDBJ databases">
        <title>Closed and high quality bacterial genomes of the OMM12 community.</title>
        <authorList>
            <person name="Marbouty M."/>
            <person name="Lamy-Besnier Q."/>
            <person name="Debarbieux L."/>
            <person name="Koszul R."/>
        </authorList>
    </citation>
    <scope>NUCLEOTIDE SEQUENCE [LARGE SCALE GENOMIC DNA]</scope>
    <source>
        <strain evidence="4 6">KB18</strain>
    </source>
</reference>
<keyword evidence="4" id="KW-0418">Kinase</keyword>
<dbReference type="PANTHER" id="PTHR40050">
    <property type="entry name" value="INNER SPORE COAT PROTEIN H"/>
    <property type="match status" value="1"/>
</dbReference>
<reference evidence="3" key="1">
    <citation type="journal article" date="2017" name="Genome Announc.">
        <title>High-Quality Whole-Genome Sequences of the Oligo-Mouse-Microbiota Bacterial Community.</title>
        <authorList>
            <person name="Garzetti D."/>
            <person name="Brugiroux S."/>
            <person name="Bunk B."/>
            <person name="Pukall R."/>
            <person name="McCoy K.D."/>
            <person name="Macpherson A.J."/>
            <person name="Stecher B."/>
        </authorList>
    </citation>
    <scope>NUCLEOTIDE SEQUENCE</scope>
    <source>
        <strain evidence="3">KB18</strain>
    </source>
</reference>
<reference evidence="5" key="2">
    <citation type="submission" date="2017-05" db="EMBL/GenBank/DDBJ databases">
        <title>Improved OligoMM genomes.</title>
        <authorList>
            <person name="Garzetti D."/>
        </authorList>
    </citation>
    <scope>NUCLEOTIDE SEQUENCE [LARGE SCALE GENOMIC DNA]</scope>
    <source>
        <strain evidence="5">KB18</strain>
    </source>
</reference>
<evidence type="ECO:0000313" key="5">
    <source>
        <dbReference type="Proteomes" id="UP000196710"/>
    </source>
</evidence>
<evidence type="ECO:0000256" key="2">
    <source>
        <dbReference type="SAM" id="Phobius"/>
    </source>
</evidence>
<evidence type="ECO:0000313" key="6">
    <source>
        <dbReference type="Proteomes" id="UP000596035"/>
    </source>
</evidence>
<dbReference type="GO" id="GO:0016301">
    <property type="term" value="F:kinase activity"/>
    <property type="evidence" value="ECO:0007669"/>
    <property type="project" value="UniProtKB-KW"/>
</dbReference>
<organism evidence="4 6">
    <name type="scientific">Acutalibacter muris</name>
    <dbReference type="NCBI Taxonomy" id="1796620"/>
    <lineage>
        <taxon>Bacteria</taxon>
        <taxon>Bacillati</taxon>
        <taxon>Bacillota</taxon>
        <taxon>Clostridia</taxon>
        <taxon>Eubacteriales</taxon>
        <taxon>Acutalibacteraceae</taxon>
        <taxon>Acutalibacter</taxon>
    </lineage>
</organism>
<dbReference type="EMBL" id="CP065321">
    <property type="protein sequence ID" value="QQR29935.1"/>
    <property type="molecule type" value="Genomic_DNA"/>
</dbReference>
<dbReference type="PANTHER" id="PTHR40050:SF1">
    <property type="entry name" value="INNER SPORE COAT PROTEIN H"/>
    <property type="match status" value="1"/>
</dbReference>
<keyword evidence="3" id="KW-0946">Virion</keyword>
<accession>A0A1Z2XQH2</accession>
<dbReference type="AlphaFoldDB" id="A0A1Z2XQH2"/>